<accession>A0ABQ4XAY1</accession>
<reference evidence="1" key="1">
    <citation type="journal article" date="2022" name="Int. J. Mol. Sci.">
        <title>Draft Genome of Tanacetum Coccineum: Genomic Comparison of Closely Related Tanacetum-Family Plants.</title>
        <authorList>
            <person name="Yamashiro T."/>
            <person name="Shiraishi A."/>
            <person name="Nakayama K."/>
            <person name="Satake H."/>
        </authorList>
    </citation>
    <scope>NUCLEOTIDE SEQUENCE</scope>
</reference>
<dbReference type="Proteomes" id="UP001151760">
    <property type="component" value="Unassembled WGS sequence"/>
</dbReference>
<comment type="caution">
    <text evidence="1">The sequence shown here is derived from an EMBL/GenBank/DDBJ whole genome shotgun (WGS) entry which is preliminary data.</text>
</comment>
<proteinExistence type="predicted"/>
<organism evidence="1 2">
    <name type="scientific">Tanacetum coccineum</name>
    <dbReference type="NCBI Taxonomy" id="301880"/>
    <lineage>
        <taxon>Eukaryota</taxon>
        <taxon>Viridiplantae</taxon>
        <taxon>Streptophyta</taxon>
        <taxon>Embryophyta</taxon>
        <taxon>Tracheophyta</taxon>
        <taxon>Spermatophyta</taxon>
        <taxon>Magnoliopsida</taxon>
        <taxon>eudicotyledons</taxon>
        <taxon>Gunneridae</taxon>
        <taxon>Pentapetalae</taxon>
        <taxon>asterids</taxon>
        <taxon>campanulids</taxon>
        <taxon>Asterales</taxon>
        <taxon>Asteraceae</taxon>
        <taxon>Asteroideae</taxon>
        <taxon>Anthemideae</taxon>
        <taxon>Anthemidinae</taxon>
        <taxon>Tanacetum</taxon>
    </lineage>
</organism>
<evidence type="ECO:0000313" key="1">
    <source>
        <dbReference type="EMBL" id="GJS62428.1"/>
    </source>
</evidence>
<gene>
    <name evidence="1" type="ORF">Tco_0657212</name>
</gene>
<reference evidence="1" key="2">
    <citation type="submission" date="2022-01" db="EMBL/GenBank/DDBJ databases">
        <authorList>
            <person name="Yamashiro T."/>
            <person name="Shiraishi A."/>
            <person name="Satake H."/>
            <person name="Nakayama K."/>
        </authorList>
    </citation>
    <scope>NUCLEOTIDE SEQUENCE</scope>
</reference>
<name>A0ABQ4XAY1_9ASTR</name>
<protein>
    <submittedName>
        <fullName evidence="1">Uncharacterized protein</fullName>
    </submittedName>
</protein>
<evidence type="ECO:0000313" key="2">
    <source>
        <dbReference type="Proteomes" id="UP001151760"/>
    </source>
</evidence>
<sequence length="103" mass="11606">NIANKKDTLWVKWASTIKLKGSGLGPLINNISHRIMYNARLQKESNVADMIADGSWINGSEWVNSMGLSTIHVPMIKQGEKDKIMWLDNSGNPTKFCRLIHEV</sequence>
<feature type="non-terminal residue" evidence="1">
    <location>
        <position position="1"/>
    </location>
</feature>
<dbReference type="EMBL" id="BQNB010009360">
    <property type="protein sequence ID" value="GJS62428.1"/>
    <property type="molecule type" value="Genomic_DNA"/>
</dbReference>
<keyword evidence="2" id="KW-1185">Reference proteome</keyword>